<evidence type="ECO:0000313" key="2">
    <source>
        <dbReference type="EMBL" id="PUU74871.1"/>
    </source>
</evidence>
<keyword evidence="3" id="KW-1185">Reference proteome</keyword>
<dbReference type="STRING" id="42251.A0A2T6ZHA5"/>
<dbReference type="Gene3D" id="2.60.120.650">
    <property type="entry name" value="Cupin"/>
    <property type="match status" value="1"/>
</dbReference>
<dbReference type="AlphaFoldDB" id="A0A2T6ZHA5"/>
<evidence type="ECO:0000259" key="1">
    <source>
        <dbReference type="Pfam" id="PF13621"/>
    </source>
</evidence>
<dbReference type="Proteomes" id="UP000244722">
    <property type="component" value="Unassembled WGS sequence"/>
</dbReference>
<proteinExistence type="predicted"/>
<protein>
    <recommendedName>
        <fullName evidence="1">Cupin-like domain-containing protein</fullName>
    </recommendedName>
</protein>
<dbReference type="OrthoDB" id="47172at2759"/>
<dbReference type="InterPro" id="IPR041667">
    <property type="entry name" value="Cupin_8"/>
</dbReference>
<comment type="caution">
    <text evidence="2">The sequence shown here is derived from an EMBL/GenBank/DDBJ whole genome shotgun (WGS) entry which is preliminary data.</text>
</comment>
<dbReference type="SUPFAM" id="SSF51197">
    <property type="entry name" value="Clavaminate synthase-like"/>
    <property type="match status" value="1"/>
</dbReference>
<organism evidence="2 3">
    <name type="scientific">Tuber borchii</name>
    <name type="common">White truffle</name>
    <dbReference type="NCBI Taxonomy" id="42251"/>
    <lineage>
        <taxon>Eukaryota</taxon>
        <taxon>Fungi</taxon>
        <taxon>Dikarya</taxon>
        <taxon>Ascomycota</taxon>
        <taxon>Pezizomycotina</taxon>
        <taxon>Pezizomycetes</taxon>
        <taxon>Pezizales</taxon>
        <taxon>Tuberaceae</taxon>
        <taxon>Tuber</taxon>
    </lineage>
</organism>
<dbReference type="Pfam" id="PF13621">
    <property type="entry name" value="Cupin_8"/>
    <property type="match status" value="1"/>
</dbReference>
<dbReference type="PANTHER" id="PTHR12461">
    <property type="entry name" value="HYPOXIA-INDUCIBLE FACTOR 1 ALPHA INHIBITOR-RELATED"/>
    <property type="match status" value="1"/>
</dbReference>
<reference evidence="2 3" key="1">
    <citation type="submission" date="2017-04" db="EMBL/GenBank/DDBJ databases">
        <title>Draft genome sequence of Tuber borchii Vittad., a whitish edible truffle.</title>
        <authorList>
            <consortium name="DOE Joint Genome Institute"/>
            <person name="Murat C."/>
            <person name="Kuo A."/>
            <person name="Barry K.W."/>
            <person name="Clum A."/>
            <person name="Dockter R.B."/>
            <person name="Fauchery L."/>
            <person name="Iotti M."/>
            <person name="Kohler A."/>
            <person name="Labutti K."/>
            <person name="Lindquist E.A."/>
            <person name="Lipzen A."/>
            <person name="Ohm R.A."/>
            <person name="Wang M."/>
            <person name="Grigoriev I.V."/>
            <person name="Zambonelli A."/>
            <person name="Martin F.M."/>
        </authorList>
    </citation>
    <scope>NUCLEOTIDE SEQUENCE [LARGE SCALE GENOMIC DNA]</scope>
    <source>
        <strain evidence="2 3">Tbo3840</strain>
    </source>
</reference>
<gene>
    <name evidence="2" type="ORF">B9Z19DRAFT_997553</name>
</gene>
<feature type="domain" description="Cupin-like" evidence="1">
    <location>
        <begin position="26"/>
        <end position="101"/>
    </location>
</feature>
<name>A0A2T6ZHA5_TUBBO</name>
<sequence>MENWYLKIILFRGILKTYILSSKADRSSYPGYLAQHSLFSQIPSLRADILTLDYCYTTPPPAPPDLRMHSLEGPIINAWFGPAGTVSPLHTDPYTNILCQVL</sequence>
<dbReference type="EMBL" id="NESQ01000266">
    <property type="protein sequence ID" value="PUU74871.1"/>
    <property type="molecule type" value="Genomic_DNA"/>
</dbReference>
<dbReference type="PANTHER" id="PTHR12461:SF101">
    <property type="entry name" value="TRNA WYBUTOSINE-SYNTHESIZING PROTEIN 4"/>
    <property type="match status" value="1"/>
</dbReference>
<evidence type="ECO:0000313" key="3">
    <source>
        <dbReference type="Proteomes" id="UP000244722"/>
    </source>
</evidence>
<accession>A0A2T6ZHA5</accession>